<organism evidence="9 10">
    <name type="scientific">Saprolegnia diclina (strain VS20)</name>
    <dbReference type="NCBI Taxonomy" id="1156394"/>
    <lineage>
        <taxon>Eukaryota</taxon>
        <taxon>Sar</taxon>
        <taxon>Stramenopiles</taxon>
        <taxon>Oomycota</taxon>
        <taxon>Saprolegniomycetes</taxon>
        <taxon>Saprolegniales</taxon>
        <taxon>Saprolegniaceae</taxon>
        <taxon>Saprolegnia</taxon>
    </lineage>
</organism>
<comment type="subcellular location">
    <subcellularLocation>
        <location evidence="1">Membrane</location>
        <topology evidence="1">Multi-pass membrane protein</topology>
    </subcellularLocation>
</comment>
<evidence type="ECO:0000256" key="8">
    <source>
        <dbReference type="SAM" id="Phobius"/>
    </source>
</evidence>
<dbReference type="InterPro" id="IPR036259">
    <property type="entry name" value="MFS_trans_sf"/>
</dbReference>
<keyword evidence="6 8" id="KW-1133">Transmembrane helix</keyword>
<dbReference type="RefSeq" id="XP_008610140.1">
    <property type="nucleotide sequence ID" value="XM_008611918.1"/>
</dbReference>
<feature type="transmembrane region" description="Helical" evidence="8">
    <location>
        <begin position="251"/>
        <end position="269"/>
    </location>
</feature>
<evidence type="ECO:0000256" key="4">
    <source>
        <dbReference type="ARBA" id="ARBA00022692"/>
    </source>
</evidence>
<dbReference type="OrthoDB" id="330047at2759"/>
<dbReference type="GO" id="GO:0006865">
    <property type="term" value="P:amino acid transport"/>
    <property type="evidence" value="ECO:0007669"/>
    <property type="project" value="UniProtKB-KW"/>
</dbReference>
<dbReference type="InParanoid" id="T0QFJ0"/>
<evidence type="ECO:0000256" key="1">
    <source>
        <dbReference type="ARBA" id="ARBA00004141"/>
    </source>
</evidence>
<feature type="transmembrane region" description="Helical" evidence="8">
    <location>
        <begin position="289"/>
        <end position="308"/>
    </location>
</feature>
<feature type="transmembrane region" description="Helical" evidence="8">
    <location>
        <begin position="129"/>
        <end position="149"/>
    </location>
</feature>
<reference evidence="9 10" key="1">
    <citation type="submission" date="2012-04" db="EMBL/GenBank/DDBJ databases">
        <title>The Genome Sequence of Saprolegnia declina VS20.</title>
        <authorList>
            <consortium name="The Broad Institute Genome Sequencing Platform"/>
            <person name="Russ C."/>
            <person name="Nusbaum C."/>
            <person name="Tyler B."/>
            <person name="van West P."/>
            <person name="Dieguez-Uribeondo J."/>
            <person name="de Bruijn I."/>
            <person name="Tripathy S."/>
            <person name="Jiang R."/>
            <person name="Young S.K."/>
            <person name="Zeng Q."/>
            <person name="Gargeya S."/>
            <person name="Fitzgerald M."/>
            <person name="Haas B."/>
            <person name="Abouelleil A."/>
            <person name="Alvarado L."/>
            <person name="Arachchi H.M."/>
            <person name="Berlin A."/>
            <person name="Chapman S.B."/>
            <person name="Goldberg J."/>
            <person name="Griggs A."/>
            <person name="Gujja S."/>
            <person name="Hansen M."/>
            <person name="Howarth C."/>
            <person name="Imamovic A."/>
            <person name="Larimer J."/>
            <person name="McCowen C."/>
            <person name="Montmayeur A."/>
            <person name="Murphy C."/>
            <person name="Neiman D."/>
            <person name="Pearson M."/>
            <person name="Priest M."/>
            <person name="Roberts A."/>
            <person name="Saif S."/>
            <person name="Shea T."/>
            <person name="Sisk P."/>
            <person name="Sykes S."/>
            <person name="Wortman J."/>
            <person name="Nusbaum C."/>
            <person name="Birren B."/>
        </authorList>
    </citation>
    <scope>NUCLEOTIDE SEQUENCE [LARGE SCALE GENOMIC DNA]</scope>
    <source>
        <strain evidence="9 10">VS20</strain>
    </source>
</reference>
<feature type="transmembrane region" description="Helical" evidence="8">
    <location>
        <begin position="21"/>
        <end position="43"/>
    </location>
</feature>
<dbReference type="OMA" id="CNILQQV"/>
<feature type="transmembrane region" description="Helical" evidence="8">
    <location>
        <begin position="161"/>
        <end position="182"/>
    </location>
</feature>
<evidence type="ECO:0000256" key="7">
    <source>
        <dbReference type="ARBA" id="ARBA00023136"/>
    </source>
</evidence>
<dbReference type="STRING" id="1156394.T0QFJ0"/>
<evidence type="ECO:0000313" key="9">
    <source>
        <dbReference type="EMBL" id="EQC36719.1"/>
    </source>
</evidence>
<dbReference type="EMBL" id="JH767147">
    <property type="protein sequence ID" value="EQC36719.1"/>
    <property type="molecule type" value="Genomic_DNA"/>
</dbReference>
<dbReference type="InterPro" id="IPR052599">
    <property type="entry name" value="SLC43A_AATransporter"/>
</dbReference>
<feature type="transmembrane region" description="Helical" evidence="8">
    <location>
        <begin position="343"/>
        <end position="365"/>
    </location>
</feature>
<feature type="transmembrane region" description="Helical" evidence="8">
    <location>
        <begin position="315"/>
        <end position="337"/>
    </location>
</feature>
<proteinExistence type="inferred from homology"/>
<dbReference type="VEuPathDB" id="FungiDB:SDRG_06154"/>
<evidence type="ECO:0000256" key="2">
    <source>
        <dbReference type="ARBA" id="ARBA00006595"/>
    </source>
</evidence>
<keyword evidence="10" id="KW-1185">Reference proteome</keyword>
<dbReference type="Proteomes" id="UP000030762">
    <property type="component" value="Unassembled WGS sequence"/>
</dbReference>
<comment type="similarity">
    <text evidence="2">Belongs to the SLC43A transporter (TC 2.A.1.44) family.</text>
</comment>
<dbReference type="Gene3D" id="1.20.1250.20">
    <property type="entry name" value="MFS general substrate transporter like domains"/>
    <property type="match status" value="1"/>
</dbReference>
<dbReference type="GO" id="GO:0016020">
    <property type="term" value="C:membrane"/>
    <property type="evidence" value="ECO:0007669"/>
    <property type="project" value="UniProtKB-SubCell"/>
</dbReference>
<evidence type="ECO:0000313" key="10">
    <source>
        <dbReference type="Proteomes" id="UP000030762"/>
    </source>
</evidence>
<evidence type="ECO:0000256" key="5">
    <source>
        <dbReference type="ARBA" id="ARBA00022970"/>
    </source>
</evidence>
<sequence>MEVILDNPLLVARPAKAGNRVAWALVGLVLLANLLFSGFIYGWSSLLLFLLEERQYNELCEPSERTCPAQENRLNLIYGVAQFVATLSSLPVGVILDTIGAPSMTAIGGLCTTLGFTLLAVADSRVFDVFVPAYTLLGVGGIATLLTSFRAGFVLLRWQTAILAGVNCLYDASAVMPSLLFLLHESYGFSRRTLLLGCACLAASTYALLLVLWSRHTRNLRADAYAAVPSDAEADAPTTISLGAQIRTFEFRYLLLFAGVHIFRAAFFFGTIDETLAVFGDASYVYTKAFGWILPAGFVFVPVINGVVEARGVAASMHLTTALGVLSNALAMVPILALQPATFVLFTGFRAFLYSNVATCAARTFGAAHLGTLMGAIYTCSALFAFLEIPAAAVALASAAGRIGMYSASLALGLLLVPVTEVYRKRQLRA</sequence>
<accession>T0QFJ0</accession>
<evidence type="ECO:0000256" key="3">
    <source>
        <dbReference type="ARBA" id="ARBA00022448"/>
    </source>
</evidence>
<keyword evidence="5" id="KW-0029">Amino-acid transport</keyword>
<keyword evidence="4 8" id="KW-0812">Transmembrane</keyword>
<dbReference type="PANTHER" id="PTHR20772:SF2">
    <property type="entry name" value="PROTEIN FMP42"/>
    <property type="match status" value="1"/>
</dbReference>
<dbReference type="GeneID" id="19946881"/>
<feature type="transmembrane region" description="Helical" evidence="8">
    <location>
        <begin position="194"/>
        <end position="213"/>
    </location>
</feature>
<name>T0QFJ0_SAPDV</name>
<evidence type="ECO:0008006" key="11">
    <source>
        <dbReference type="Google" id="ProtNLM"/>
    </source>
</evidence>
<dbReference type="SUPFAM" id="SSF103473">
    <property type="entry name" value="MFS general substrate transporter"/>
    <property type="match status" value="1"/>
</dbReference>
<feature type="transmembrane region" description="Helical" evidence="8">
    <location>
        <begin position="76"/>
        <end position="96"/>
    </location>
</feature>
<evidence type="ECO:0000256" key="6">
    <source>
        <dbReference type="ARBA" id="ARBA00022989"/>
    </source>
</evidence>
<feature type="transmembrane region" description="Helical" evidence="8">
    <location>
        <begin position="403"/>
        <end position="423"/>
    </location>
</feature>
<dbReference type="PANTHER" id="PTHR20772">
    <property type="entry name" value="PROTEIN FMP42"/>
    <property type="match status" value="1"/>
</dbReference>
<dbReference type="AlphaFoldDB" id="T0QFJ0"/>
<protein>
    <recommendedName>
        <fullName evidence="11">Major facilitator superfamily (MFS) profile domain-containing protein</fullName>
    </recommendedName>
</protein>
<keyword evidence="7 8" id="KW-0472">Membrane</keyword>
<feature type="transmembrane region" description="Helical" evidence="8">
    <location>
        <begin position="103"/>
        <end position="123"/>
    </location>
</feature>
<gene>
    <name evidence="9" type="ORF">SDRG_06154</name>
</gene>
<keyword evidence="3" id="KW-0813">Transport</keyword>